<dbReference type="InterPro" id="IPR002758">
    <property type="entry name" value="Cation_antiport_E"/>
</dbReference>
<feature type="transmembrane region" description="Helical" evidence="7">
    <location>
        <begin position="27"/>
        <end position="47"/>
    </location>
</feature>
<evidence type="ECO:0000256" key="4">
    <source>
        <dbReference type="ARBA" id="ARBA00022692"/>
    </source>
</evidence>
<gene>
    <name evidence="8" type="ORF">DNX69_08035</name>
</gene>
<organism evidence="8 9">
    <name type="scientific">Rhodopseudomonas palustris</name>
    <dbReference type="NCBI Taxonomy" id="1076"/>
    <lineage>
        <taxon>Bacteria</taxon>
        <taxon>Pseudomonadati</taxon>
        <taxon>Pseudomonadota</taxon>
        <taxon>Alphaproteobacteria</taxon>
        <taxon>Hyphomicrobiales</taxon>
        <taxon>Nitrobacteraceae</taxon>
        <taxon>Rhodopseudomonas</taxon>
    </lineage>
</organism>
<evidence type="ECO:0000313" key="8">
    <source>
        <dbReference type="EMBL" id="PZA11971.1"/>
    </source>
</evidence>
<evidence type="ECO:0000256" key="5">
    <source>
        <dbReference type="ARBA" id="ARBA00022989"/>
    </source>
</evidence>
<dbReference type="PANTHER" id="PTHR34584">
    <property type="entry name" value="NA(+)/H(+) ANTIPORTER SUBUNIT E1"/>
    <property type="match status" value="1"/>
</dbReference>
<dbReference type="OrthoDB" id="9807187at2"/>
<dbReference type="Proteomes" id="UP000248134">
    <property type="component" value="Unassembled WGS sequence"/>
</dbReference>
<feature type="transmembrane region" description="Helical" evidence="7">
    <location>
        <begin position="5"/>
        <end position="21"/>
    </location>
</feature>
<dbReference type="RefSeq" id="WP_110785495.1">
    <property type="nucleotide sequence ID" value="NZ_QKQS01000013.1"/>
</dbReference>
<dbReference type="PIRSF" id="PIRSF019239">
    <property type="entry name" value="MrpE"/>
    <property type="match status" value="1"/>
</dbReference>
<accession>A0A323UHX8</accession>
<evidence type="ECO:0000256" key="6">
    <source>
        <dbReference type="ARBA" id="ARBA00023136"/>
    </source>
</evidence>
<dbReference type="NCBIfam" id="NF006520">
    <property type="entry name" value="PRK08965.1-4"/>
    <property type="match status" value="1"/>
</dbReference>
<evidence type="ECO:0000256" key="3">
    <source>
        <dbReference type="ARBA" id="ARBA00022475"/>
    </source>
</evidence>
<keyword evidence="3" id="KW-1003">Cell membrane</keyword>
<evidence type="ECO:0000256" key="2">
    <source>
        <dbReference type="ARBA" id="ARBA00006228"/>
    </source>
</evidence>
<evidence type="ECO:0000256" key="1">
    <source>
        <dbReference type="ARBA" id="ARBA00004651"/>
    </source>
</evidence>
<name>A0A323UHX8_RHOPL</name>
<protein>
    <submittedName>
        <fullName evidence="8">Na+/H+ antiporter subunit E</fullName>
    </submittedName>
</protein>
<dbReference type="PANTHER" id="PTHR34584:SF1">
    <property type="entry name" value="NA(+)_H(+) ANTIPORTER SUBUNIT E1"/>
    <property type="match status" value="1"/>
</dbReference>
<reference evidence="8 9" key="1">
    <citation type="submission" date="2018-06" db="EMBL/GenBank/DDBJ databases">
        <title>Draft Whole-Genome Sequence of the purple photosynthetic bacterium Rhodospeudomonas palustris XCP.</title>
        <authorList>
            <person name="Rayyan A."/>
            <person name="Meyer T.E."/>
            <person name="Kyndt J.A."/>
        </authorList>
    </citation>
    <scope>NUCLEOTIDE SEQUENCE [LARGE SCALE GENOMIC DNA]</scope>
    <source>
        <strain evidence="8 9">XCP</strain>
    </source>
</reference>
<comment type="caution">
    <text evidence="8">The sequence shown here is derived from an EMBL/GenBank/DDBJ whole genome shotgun (WGS) entry which is preliminary data.</text>
</comment>
<evidence type="ECO:0000313" key="9">
    <source>
        <dbReference type="Proteomes" id="UP000248134"/>
    </source>
</evidence>
<keyword evidence="6 7" id="KW-0472">Membrane</keyword>
<proteinExistence type="inferred from homology"/>
<dbReference type="AlphaFoldDB" id="A0A323UHX8"/>
<evidence type="ECO:0000256" key="7">
    <source>
        <dbReference type="SAM" id="Phobius"/>
    </source>
</evidence>
<comment type="similarity">
    <text evidence="2">Belongs to the CPA3 antiporters (TC 2.A.63) subunit E family.</text>
</comment>
<comment type="subcellular location">
    <subcellularLocation>
        <location evidence="1">Cell membrane</location>
        <topology evidence="1">Multi-pass membrane protein</topology>
    </subcellularLocation>
</comment>
<dbReference type="EMBL" id="QKQS01000013">
    <property type="protein sequence ID" value="PZA11971.1"/>
    <property type="molecule type" value="Genomic_DNA"/>
</dbReference>
<keyword evidence="5 7" id="KW-1133">Transmembrane helix</keyword>
<dbReference type="Pfam" id="PF01899">
    <property type="entry name" value="MNHE"/>
    <property type="match status" value="1"/>
</dbReference>
<dbReference type="GO" id="GO:0005886">
    <property type="term" value="C:plasma membrane"/>
    <property type="evidence" value="ECO:0007669"/>
    <property type="project" value="UniProtKB-SubCell"/>
</dbReference>
<keyword evidence="4 7" id="KW-0812">Transmembrane</keyword>
<sequence length="162" mass="18080">MNRLLPFPLISLCLLAMWLWLSQSLALGPILLGSLFALIGGWLLRLLQSDADRVRNPGAIIRLSGLVLIDVIRSNIAVASIILGGQRNRITSGFVDIPLDLRSRQGLAVLACIVTSTPGTLWVNFDRETGVVQLHVLDLVDENEWIERIKGRYERLLLEIFE</sequence>
<dbReference type="GO" id="GO:0008324">
    <property type="term" value="F:monoatomic cation transmembrane transporter activity"/>
    <property type="evidence" value="ECO:0007669"/>
    <property type="project" value="InterPro"/>
</dbReference>